<name>A0ABZ2W516_9GAMM</name>
<dbReference type="PANTHER" id="PTHR39664:SF2">
    <property type="entry name" value="NUCLEIC ACID-BINDING PROTEIN, CONTAINING PIN DOMAIN-RELATED"/>
    <property type="match status" value="1"/>
</dbReference>
<dbReference type="HAMAP" id="MF_00265">
    <property type="entry name" value="VapC_Nob1"/>
    <property type="match status" value="1"/>
</dbReference>
<evidence type="ECO:0000256" key="1">
    <source>
        <dbReference type="ARBA" id="ARBA00022649"/>
    </source>
</evidence>
<reference evidence="7 8" key="1">
    <citation type="submission" date="2022-07" db="EMBL/GenBank/DDBJ databases">
        <title>A copper resistant bacterium isolated from sediment samples of deep sea hydrothermal areas.</title>
        <authorList>
            <person name="Zeng X."/>
        </authorList>
    </citation>
    <scope>NUCLEOTIDE SEQUENCE [LARGE SCALE GENOMIC DNA]</scope>
    <source>
        <strain evidence="8">CuT 6</strain>
    </source>
</reference>
<dbReference type="Pfam" id="PF01850">
    <property type="entry name" value="PIN"/>
    <property type="match status" value="1"/>
</dbReference>
<dbReference type="EC" id="3.1.-.-" evidence="5"/>
<comment type="similarity">
    <text evidence="5">Belongs to the PINc/VapC protein family.</text>
</comment>
<keyword evidence="4 5" id="KW-0378">Hydrolase</keyword>
<dbReference type="InterPro" id="IPR029060">
    <property type="entry name" value="PIN-like_dom_sf"/>
</dbReference>
<feature type="domain" description="PIN" evidence="6">
    <location>
        <begin position="1"/>
        <end position="122"/>
    </location>
</feature>
<accession>A0ABZ2W516</accession>
<dbReference type="SUPFAM" id="SSF88723">
    <property type="entry name" value="PIN domain-like"/>
    <property type="match status" value="1"/>
</dbReference>
<feature type="binding site" evidence="5">
    <location>
        <position position="98"/>
    </location>
    <ligand>
        <name>Mg(2+)</name>
        <dbReference type="ChEBI" id="CHEBI:18420"/>
    </ligand>
</feature>
<evidence type="ECO:0000313" key="8">
    <source>
        <dbReference type="Proteomes" id="UP001475781"/>
    </source>
</evidence>
<keyword evidence="1 5" id="KW-1277">Toxin-antitoxin system</keyword>
<dbReference type="RefSeq" id="WP_117617671.1">
    <property type="nucleotide sequence ID" value="NZ_CP101118.1"/>
</dbReference>
<proteinExistence type="inferred from homology"/>
<keyword evidence="8" id="KW-1185">Reference proteome</keyword>
<dbReference type="PANTHER" id="PTHR39664">
    <property type="match status" value="1"/>
</dbReference>
<keyword evidence="5" id="KW-0460">Magnesium</keyword>
<gene>
    <name evidence="5" type="primary">vapC</name>
    <name evidence="7" type="ORF">NLK58_05870</name>
</gene>
<sequence length="134" mass="14978">MTFFDTNVLVYAIINQDSDKQKLAEKLIEDAILKQQFAISPLVLTEMVFVLAKLGQLPAQKDLLLYFQKFSTPAIEKVDVAGAMKMALELGLGKSINDLVHLIHAERSGCEKLLTFDKGFSRFVSQSNMELVVL</sequence>
<evidence type="ECO:0000256" key="3">
    <source>
        <dbReference type="ARBA" id="ARBA00022723"/>
    </source>
</evidence>
<feature type="binding site" evidence="5">
    <location>
        <position position="5"/>
    </location>
    <ligand>
        <name>Mg(2+)</name>
        <dbReference type="ChEBI" id="CHEBI:18420"/>
    </ligand>
</feature>
<comment type="function">
    <text evidence="5">Toxic component of a toxin-antitoxin (TA) system. An RNase.</text>
</comment>
<evidence type="ECO:0000256" key="5">
    <source>
        <dbReference type="HAMAP-Rule" id="MF_00265"/>
    </source>
</evidence>
<evidence type="ECO:0000256" key="4">
    <source>
        <dbReference type="ARBA" id="ARBA00022801"/>
    </source>
</evidence>
<evidence type="ECO:0000313" key="7">
    <source>
        <dbReference type="EMBL" id="WZF89724.1"/>
    </source>
</evidence>
<evidence type="ECO:0000256" key="2">
    <source>
        <dbReference type="ARBA" id="ARBA00022722"/>
    </source>
</evidence>
<dbReference type="EMBL" id="CP101118">
    <property type="protein sequence ID" value="WZF89724.1"/>
    <property type="molecule type" value="Genomic_DNA"/>
</dbReference>
<dbReference type="Gene3D" id="3.40.50.1010">
    <property type="entry name" value="5'-nuclease"/>
    <property type="match status" value="1"/>
</dbReference>
<comment type="cofactor">
    <cofactor evidence="5">
        <name>Mg(2+)</name>
        <dbReference type="ChEBI" id="CHEBI:18420"/>
    </cofactor>
</comment>
<keyword evidence="5" id="KW-0800">Toxin</keyword>
<dbReference type="SMART" id="SM00670">
    <property type="entry name" value="PINc"/>
    <property type="match status" value="1"/>
</dbReference>
<evidence type="ECO:0000259" key="6">
    <source>
        <dbReference type="SMART" id="SM00670"/>
    </source>
</evidence>
<dbReference type="InterPro" id="IPR002716">
    <property type="entry name" value="PIN_dom"/>
</dbReference>
<organism evidence="7 8">
    <name type="scientific">Marinobacter metalliresistant</name>
    <dbReference type="NCBI Taxonomy" id="2961995"/>
    <lineage>
        <taxon>Bacteria</taxon>
        <taxon>Pseudomonadati</taxon>
        <taxon>Pseudomonadota</taxon>
        <taxon>Gammaproteobacteria</taxon>
        <taxon>Pseudomonadales</taxon>
        <taxon>Marinobacteraceae</taxon>
        <taxon>Marinobacter</taxon>
    </lineage>
</organism>
<protein>
    <recommendedName>
        <fullName evidence="5">Ribonuclease VapC</fullName>
        <shortName evidence="5">RNase VapC</shortName>
        <ecNumber evidence="5">3.1.-.-</ecNumber>
    </recommendedName>
    <alternativeName>
        <fullName evidence="5">Toxin VapC</fullName>
    </alternativeName>
</protein>
<keyword evidence="3 5" id="KW-0479">Metal-binding</keyword>
<keyword evidence="2 5" id="KW-0540">Nuclease</keyword>
<dbReference type="InterPro" id="IPR022907">
    <property type="entry name" value="VapC_family"/>
</dbReference>
<dbReference type="Proteomes" id="UP001475781">
    <property type="component" value="Chromosome"/>
</dbReference>